<gene>
    <name evidence="1" type="ORF">GKD17_09705</name>
</gene>
<protein>
    <submittedName>
        <fullName evidence="1">Uncharacterized protein</fullName>
    </submittedName>
</protein>
<reference evidence="1 2" key="1">
    <citation type="submission" date="2019-11" db="EMBL/GenBank/DDBJ databases">
        <title>Complete genome sequence of Bacteroides dorei DSM 17855.</title>
        <authorList>
            <person name="Russell J.T."/>
        </authorList>
    </citation>
    <scope>NUCLEOTIDE SEQUENCE [LARGE SCALE GENOMIC DNA]</scope>
    <source>
        <strain evidence="1 2">DSM 17855</strain>
    </source>
</reference>
<dbReference type="Proteomes" id="UP000500949">
    <property type="component" value="Chromosome"/>
</dbReference>
<name>A0A858XMC4_9BACT</name>
<sequence length="73" mass="8242">MNQAFVTSAPPAPMRMPMPVTRRKRTVEPEPAVRFPPRGTTGPVHVSTLLNPILEICHHPDRNRLLAELFSEM</sequence>
<organism evidence="1 2">
    <name type="scientific">Phocaeicola dorei</name>
    <dbReference type="NCBI Taxonomy" id="357276"/>
    <lineage>
        <taxon>Bacteria</taxon>
        <taxon>Pseudomonadati</taxon>
        <taxon>Bacteroidota</taxon>
        <taxon>Bacteroidia</taxon>
        <taxon>Bacteroidales</taxon>
        <taxon>Bacteroidaceae</taxon>
        <taxon>Phocaeicola</taxon>
    </lineage>
</organism>
<dbReference type="RefSeq" id="WP_080549560.1">
    <property type="nucleotide sequence ID" value="NZ_CP046176.1"/>
</dbReference>
<proteinExistence type="predicted"/>
<dbReference type="EMBL" id="CP046176">
    <property type="protein sequence ID" value="QJR76647.1"/>
    <property type="molecule type" value="Genomic_DNA"/>
</dbReference>
<dbReference type="AlphaFoldDB" id="A0A858XMC4"/>
<evidence type="ECO:0000313" key="1">
    <source>
        <dbReference type="EMBL" id="QJR76647.1"/>
    </source>
</evidence>
<accession>A0A858XMC4</accession>
<dbReference type="GeneID" id="93446950"/>
<evidence type="ECO:0000313" key="2">
    <source>
        <dbReference type="Proteomes" id="UP000500949"/>
    </source>
</evidence>